<reference evidence="1 2" key="1">
    <citation type="journal article" date="2024" name="Commun. Biol.">
        <title>Comparative genomic analysis of thermophilic fungi reveals convergent evolutionary adaptations and gene losses.</title>
        <authorList>
            <person name="Steindorff A.S."/>
            <person name="Aguilar-Pontes M.V."/>
            <person name="Robinson A.J."/>
            <person name="Andreopoulos B."/>
            <person name="LaButti K."/>
            <person name="Kuo A."/>
            <person name="Mondo S."/>
            <person name="Riley R."/>
            <person name="Otillar R."/>
            <person name="Haridas S."/>
            <person name="Lipzen A."/>
            <person name="Grimwood J."/>
            <person name="Schmutz J."/>
            <person name="Clum A."/>
            <person name="Reid I.D."/>
            <person name="Moisan M.C."/>
            <person name="Butler G."/>
            <person name="Nguyen T.T.M."/>
            <person name="Dewar K."/>
            <person name="Conant G."/>
            <person name="Drula E."/>
            <person name="Henrissat B."/>
            <person name="Hansel C."/>
            <person name="Singer S."/>
            <person name="Hutchinson M.I."/>
            <person name="de Vries R.P."/>
            <person name="Natvig D.O."/>
            <person name="Powell A.J."/>
            <person name="Tsang A."/>
            <person name="Grigoriev I.V."/>
        </authorList>
    </citation>
    <scope>NUCLEOTIDE SEQUENCE [LARGE SCALE GENOMIC DNA]</scope>
    <source>
        <strain evidence="1 2">CBS 494.80</strain>
    </source>
</reference>
<protein>
    <submittedName>
        <fullName evidence="1">Uncharacterized protein</fullName>
    </submittedName>
</protein>
<proteinExistence type="predicted"/>
<keyword evidence="2" id="KW-1185">Reference proteome</keyword>
<sequence>MLTHRVILDTYPEYSGPHAKVHGTDQDLLFPPTILEQIQMCKDQAFSEVYDRHEGLITEYTSPKSSLRPGLLTICDNHNKNCDALVLGSLMQSLSNDFTSWPNPGPPYRGISIDQLAQEIMALKISSCSNQPNDYHGIKPKIMGSLQTSSDWGRLLFLKIDNLYPNHDRPRVIGSCYRIVKTFVVLTLMYIAASLPNSHSHQQRLLVPASGGDPDFICRLTPVVRQPSSFDTNSYSQ</sequence>
<evidence type="ECO:0000313" key="1">
    <source>
        <dbReference type="EMBL" id="KAL2071694.1"/>
    </source>
</evidence>
<organism evidence="1 2">
    <name type="scientific">Oculimacula yallundae</name>
    <dbReference type="NCBI Taxonomy" id="86028"/>
    <lineage>
        <taxon>Eukaryota</taxon>
        <taxon>Fungi</taxon>
        <taxon>Dikarya</taxon>
        <taxon>Ascomycota</taxon>
        <taxon>Pezizomycotina</taxon>
        <taxon>Leotiomycetes</taxon>
        <taxon>Helotiales</taxon>
        <taxon>Ploettnerulaceae</taxon>
        <taxon>Oculimacula</taxon>
    </lineage>
</organism>
<name>A0ABR4CP32_9HELO</name>
<gene>
    <name evidence="1" type="ORF">VTL71DRAFT_12929</name>
</gene>
<evidence type="ECO:0000313" key="2">
    <source>
        <dbReference type="Proteomes" id="UP001595075"/>
    </source>
</evidence>
<comment type="caution">
    <text evidence="1">The sequence shown here is derived from an EMBL/GenBank/DDBJ whole genome shotgun (WGS) entry which is preliminary data.</text>
</comment>
<dbReference type="EMBL" id="JAZHXI010000005">
    <property type="protein sequence ID" value="KAL2071694.1"/>
    <property type="molecule type" value="Genomic_DNA"/>
</dbReference>
<accession>A0ABR4CP32</accession>
<dbReference type="Proteomes" id="UP001595075">
    <property type="component" value="Unassembled WGS sequence"/>
</dbReference>